<dbReference type="EMBL" id="KE747810">
    <property type="protein sequence ID" value="RMZ67208.1"/>
    <property type="molecule type" value="Genomic_DNA"/>
</dbReference>
<protein>
    <submittedName>
        <fullName evidence="7">Pumilio-family rna binding repeat</fullName>
    </submittedName>
</protein>
<dbReference type="Gene3D" id="1.25.10.10">
    <property type="entry name" value="Leucine-rich Repeat Variant"/>
    <property type="match status" value="1"/>
</dbReference>
<dbReference type="InterPro" id="IPR033133">
    <property type="entry name" value="PUM-HD"/>
</dbReference>
<dbReference type="GO" id="GO:0010608">
    <property type="term" value="P:post-transcriptional regulation of gene expression"/>
    <property type="evidence" value="ECO:0007669"/>
    <property type="project" value="TreeGrafter"/>
</dbReference>
<dbReference type="GO" id="GO:0003730">
    <property type="term" value="F:mRNA 3'-UTR binding"/>
    <property type="evidence" value="ECO:0007669"/>
    <property type="project" value="TreeGrafter"/>
</dbReference>
<dbReference type="Gene3D" id="3.40.50.1820">
    <property type="entry name" value="alpha/beta hydrolase"/>
    <property type="match status" value="1"/>
</dbReference>
<feature type="region of interest" description="Disordered" evidence="5">
    <location>
        <begin position="1083"/>
        <end position="1104"/>
    </location>
</feature>
<keyword evidence="8" id="KW-1185">Reference proteome</keyword>
<organism evidence="7 8">
    <name type="scientific">Pyrenophora seminiperda CCB06</name>
    <dbReference type="NCBI Taxonomy" id="1302712"/>
    <lineage>
        <taxon>Eukaryota</taxon>
        <taxon>Fungi</taxon>
        <taxon>Dikarya</taxon>
        <taxon>Ascomycota</taxon>
        <taxon>Pezizomycotina</taxon>
        <taxon>Dothideomycetes</taxon>
        <taxon>Pleosporomycetidae</taxon>
        <taxon>Pleosporales</taxon>
        <taxon>Pleosporineae</taxon>
        <taxon>Pleosporaceae</taxon>
        <taxon>Pyrenophora</taxon>
    </lineage>
</organism>
<evidence type="ECO:0000256" key="5">
    <source>
        <dbReference type="SAM" id="MobiDB-lite"/>
    </source>
</evidence>
<dbReference type="SUPFAM" id="SSF48371">
    <property type="entry name" value="ARM repeat"/>
    <property type="match status" value="1"/>
</dbReference>
<dbReference type="CDD" id="cd07920">
    <property type="entry name" value="Pumilio"/>
    <property type="match status" value="1"/>
</dbReference>
<evidence type="ECO:0000256" key="2">
    <source>
        <dbReference type="ARBA" id="ARBA00024893"/>
    </source>
</evidence>
<dbReference type="InterPro" id="IPR033712">
    <property type="entry name" value="Pumilio_RNA-bd"/>
</dbReference>
<sequence length="1770" mass="195571">MADAVYESFFVQLFVTPWEQKTLGYGRLGCGQITDTQAWKTSRVTQWLAASKMHRNLFAKRFSRNRRVQEISTRVRGRDGEPPCITSHKPRPGRLKLAHQLPRLLIDSPTMLVVSSRLSLLRLLCSVLSLQQSYHVLAFLSISDTWQVLGPFQIGTREATWGADPLEYYGGFRNLEYDPKATFRSALPTNGTASWNITEAVQTQSGATAANVSLSVAYSNVDWGFLKQIYGWAAVQYQAWARGKLIVRGNETQHVVLHTDAVLEYWVDDKHYFGGDYYSFHKAPPVLHLKPGPHIINLRLVRDVRAFGGILNPSIDVVLDIRQASGTLELARPGILLSDVVHGKLASPIGSVYLRNSGEDDIEIVRIAPTDMTMHSLFEGVPSNIQTVVGHTTDDIDQDGSISPDDHHTPAITIVAGQTRPIAFNITMSTESASSVEYTITYKTVNSVGHFALQVSQSLTHVSFHKPHRITFLHPGGMASYAMLRSPTKNATCLAKSTKLPVLLQLHGAGLEADNPMVAGALESVSDLCAWVLFPTGVTPWSGDDWHNWGFADVEAAIQAIPGWIEHVGWSGPGIDTARWIMSGHSNGGQGTWFALTHRPDNVLAAAPVSGYTSIQNYVPYQLWQPADPRRTAVISAALNSFRHEMLIPNAHGIPIQQQHGEVDNNVPAYHSRLLAEQLYRNHADSNYNEVAGGNHWWDTVMTTPELVAFYYNQAGNEDALPRKMVHFLIVVGDPGDMGSKNGIKVKHLEDPGRYGRVGVRGHTIKTSNVQDLEFDTAIWGQSVTIDGQELDFAEAATPAESLISAYKAASGWKIGSSTISMQPQRNGLQLGTMSAILRTQSHIVIRHQGSDTSHIALQVSRNLHQYFEADTCIISSPSYLVPSDMTGNIITLAIGSVPEGVYPNFSIRVGESGLTISDYRGQEHQYQGEARAAAFLRPLDGERLELVLWGADKEGLRQASRMVPMLTGVGQPDFVVFGENAKWKGVEGALAMGFFDSDWNVTPSSVIESPATMSFNITSDGSPTPRKGPSRFMAVGDLRIDTSPEVLGQAVGNMSLNQYPFAFQRAFGLPLTSNTQGMKRPLGSSTLGNQPLLQQHSSFDGYKKPKMDANEESAVMDSLMQRLNGRSPPHDPYSSSSGSVPITPATDEFASTPPTDMDNSVILVEAGELQKLKLELQEARNEVHRVNQEMHSQHVARSTMEHLSQSSEADYNYPGEVTEQTLTSLQNKFNASTRSTYGWGNEPARPAYMGNNSFGPPYPTQAQVQPRTQTTQASYRRNGFLNEPTHFPLDQSFHSSGMGNSFNTGVSNSMTSNFLNGMGMGNGLSNPPSRPSSAFDASYSQYPVPPVYPIGHPAPIGTMSSRLSPDANEFTVPNSMGPSPWNSQATSETGSSQYVSPVEPMNYRRLLDRNMSCNWKYIVDKIICNNDQQASIFLQQKLKVGTPEQKYDIVEAIISQAYALMVNRFGNFLVQRCFEHGTHDQVIAIAQAIRGNTLALSMDAFGCHVIQKAFDCVPEEYKATMVHELLRRIPETVIHRYACHVWQKLFELRWSDSPPQIMRYVNEALRGMWHEVALGETGSLVVQNIFENCLEEDKRPCINEVLASIDVIAHGQFGNWCIQHICEHGAPADRSRAIDHILRFSTEYSMDQYASKVIEKCLKIGGGEFLDRYLDRVCEARPDRPRMPLIDIAGDQFGNYLIQYILTNSGSQHRDLVGGHIRKHMVSLRGSKYGSRVAMLCCNPALATRPGPPAGMLPRYGNPAPRPSFGPFR</sequence>
<feature type="region of interest" description="Disordered" evidence="5">
    <location>
        <begin position="1125"/>
        <end position="1157"/>
    </location>
</feature>
<evidence type="ECO:0000256" key="3">
    <source>
        <dbReference type="PROSITE-ProRule" id="PRU00317"/>
    </source>
</evidence>
<evidence type="ECO:0000313" key="8">
    <source>
        <dbReference type="Proteomes" id="UP000265663"/>
    </source>
</evidence>
<feature type="repeat" description="Pumilio" evidence="3">
    <location>
        <begin position="1453"/>
        <end position="1488"/>
    </location>
</feature>
<dbReference type="Pfam" id="PF00806">
    <property type="entry name" value="PUF"/>
    <property type="match status" value="8"/>
</dbReference>
<name>A0A3M7LY76_9PLEO</name>
<dbReference type="InterPro" id="IPR029058">
    <property type="entry name" value="AB_hydrolase_fold"/>
</dbReference>
<accession>A0A3M7LY76</accession>
<dbReference type="Proteomes" id="UP000265663">
    <property type="component" value="Unassembled WGS sequence"/>
</dbReference>
<keyword evidence="1" id="KW-0677">Repeat</keyword>
<dbReference type="InterPro" id="IPR011989">
    <property type="entry name" value="ARM-like"/>
</dbReference>
<dbReference type="SUPFAM" id="SSF53474">
    <property type="entry name" value="alpha/beta-Hydrolases"/>
    <property type="match status" value="1"/>
</dbReference>
<proteinExistence type="predicted"/>
<evidence type="ECO:0000259" key="6">
    <source>
        <dbReference type="PROSITE" id="PS50303"/>
    </source>
</evidence>
<feature type="coiled-coil region" evidence="4">
    <location>
        <begin position="1163"/>
        <end position="1190"/>
    </location>
</feature>
<reference evidence="7 8" key="1">
    <citation type="journal article" date="2014" name="PLoS ONE">
        <title>De novo Genome Assembly of the Fungal Plant Pathogen Pyrenophora semeniperda.</title>
        <authorList>
            <person name="Soliai M.M."/>
            <person name="Meyer S.E."/>
            <person name="Udall J.A."/>
            <person name="Elzinga D.E."/>
            <person name="Hermansen R.A."/>
            <person name="Bodily P.M."/>
            <person name="Hart A.A."/>
            <person name="Coleman C.E."/>
        </authorList>
    </citation>
    <scope>NUCLEOTIDE SEQUENCE [LARGE SCALE GENOMIC DNA]</scope>
    <source>
        <strain evidence="7 8">CCB06</strain>
        <tissue evidence="7">Mycelium</tissue>
    </source>
</reference>
<feature type="domain" description="PUM-HD" evidence="6">
    <location>
        <begin position="1391"/>
        <end position="1742"/>
    </location>
</feature>
<dbReference type="OrthoDB" id="449091at2759"/>
<dbReference type="InterPro" id="IPR001313">
    <property type="entry name" value="Pumilio_RNA-bd_rpt"/>
</dbReference>
<gene>
    <name evidence="7" type="ORF">GMOD_00001098</name>
</gene>
<keyword evidence="4" id="KW-0175">Coiled coil</keyword>
<dbReference type="GO" id="GO:0005737">
    <property type="term" value="C:cytoplasm"/>
    <property type="evidence" value="ECO:0007669"/>
    <property type="project" value="TreeGrafter"/>
</dbReference>
<dbReference type="PANTHER" id="PTHR12537">
    <property type="entry name" value="RNA BINDING PROTEIN PUMILIO-RELATED"/>
    <property type="match status" value="1"/>
</dbReference>
<evidence type="ECO:0000256" key="4">
    <source>
        <dbReference type="SAM" id="Coils"/>
    </source>
</evidence>
<feature type="repeat" description="Pumilio" evidence="3">
    <location>
        <begin position="1489"/>
        <end position="1524"/>
    </location>
</feature>
<dbReference type="PANTHER" id="PTHR12537:SF48">
    <property type="entry name" value="MEIOTIC COILED-COIL PROTEIN 2"/>
    <property type="match status" value="1"/>
</dbReference>
<dbReference type="InterPro" id="IPR016024">
    <property type="entry name" value="ARM-type_fold"/>
</dbReference>
<feature type="compositionally biased region" description="Polar residues" evidence="5">
    <location>
        <begin position="1083"/>
        <end position="1099"/>
    </location>
</feature>
<comment type="function">
    <text evidence="2">RNA-binding nucleolar protein required for pre-rRNA processing. Involved in production of 18S rRNA and assembly of small ribosomal subunit.</text>
</comment>
<dbReference type="SMART" id="SM00025">
    <property type="entry name" value="Pumilio"/>
    <property type="match status" value="8"/>
</dbReference>
<dbReference type="PROSITE" id="PS50302">
    <property type="entry name" value="PUM"/>
    <property type="match status" value="2"/>
</dbReference>
<evidence type="ECO:0000256" key="1">
    <source>
        <dbReference type="ARBA" id="ARBA00022737"/>
    </source>
</evidence>
<evidence type="ECO:0000313" key="7">
    <source>
        <dbReference type="EMBL" id="RMZ67208.1"/>
    </source>
</evidence>
<dbReference type="PROSITE" id="PS50303">
    <property type="entry name" value="PUM_HD"/>
    <property type="match status" value="1"/>
</dbReference>